<dbReference type="GO" id="GO:0016020">
    <property type="term" value="C:membrane"/>
    <property type="evidence" value="ECO:0007669"/>
    <property type="project" value="InterPro"/>
</dbReference>
<feature type="transmembrane region" description="Helical" evidence="3">
    <location>
        <begin position="136"/>
        <end position="158"/>
    </location>
</feature>
<name>A0A923SRX0_9FIRM</name>
<dbReference type="Pfam" id="PF01066">
    <property type="entry name" value="CDP-OH_P_transf"/>
    <property type="match status" value="1"/>
</dbReference>
<dbReference type="InterPro" id="IPR000462">
    <property type="entry name" value="CDP-OH_P_trans"/>
</dbReference>
<dbReference type="GO" id="GO:0008654">
    <property type="term" value="P:phospholipid biosynthetic process"/>
    <property type="evidence" value="ECO:0007669"/>
    <property type="project" value="InterPro"/>
</dbReference>
<dbReference type="AlphaFoldDB" id="A0A923SRX0"/>
<dbReference type="GO" id="GO:0016780">
    <property type="term" value="F:phosphotransferase activity, for other substituted phosphate groups"/>
    <property type="evidence" value="ECO:0007669"/>
    <property type="project" value="InterPro"/>
</dbReference>
<organism evidence="4 5">
    <name type="scientific">Zhenpiania hominis</name>
    <dbReference type="NCBI Taxonomy" id="2763644"/>
    <lineage>
        <taxon>Bacteria</taxon>
        <taxon>Bacillati</taxon>
        <taxon>Bacillota</taxon>
        <taxon>Clostridia</taxon>
        <taxon>Peptostreptococcales</taxon>
        <taxon>Anaerovoracaceae</taxon>
        <taxon>Zhenpiania</taxon>
    </lineage>
</organism>
<keyword evidence="3" id="KW-0472">Membrane</keyword>
<gene>
    <name evidence="4" type="ORF">H9L42_07930</name>
</gene>
<protein>
    <submittedName>
        <fullName evidence="4">CDP-alcohol phosphatidyltransferase family protein</fullName>
    </submittedName>
</protein>
<evidence type="ECO:0000313" key="5">
    <source>
        <dbReference type="Proteomes" id="UP000602647"/>
    </source>
</evidence>
<evidence type="ECO:0000256" key="2">
    <source>
        <dbReference type="RuleBase" id="RU003750"/>
    </source>
</evidence>
<sequence length="212" mass="23523">MKKKFRQILCVNLITLLRIPLTILFLAETEAAVTGGGNLWSFWTVMTAGCVCASDFLDGRLARKWQAVTEKGARLDLFCDSVYILGSLGLLCVRRVLPYWLLLAVSGKLAEFLICSRMKKYKEKKGGRVYYYDRPGRILSAVYYLTPLLVVAFCRFAGAEAYSLLYGYSAALTGATVAVSWLKFKKGAKAENAFGKEILRNESSVSKSPDPA</sequence>
<dbReference type="InterPro" id="IPR043130">
    <property type="entry name" value="CDP-OH_PTrfase_TM_dom"/>
</dbReference>
<reference evidence="4" key="1">
    <citation type="submission" date="2020-08" db="EMBL/GenBank/DDBJ databases">
        <title>Genome public.</title>
        <authorList>
            <person name="Liu C."/>
            <person name="Sun Q."/>
        </authorList>
    </citation>
    <scope>NUCLEOTIDE SEQUENCE</scope>
    <source>
        <strain evidence="4">BX12</strain>
    </source>
</reference>
<keyword evidence="3" id="KW-1133">Transmembrane helix</keyword>
<comment type="caution">
    <text evidence="4">The sequence shown here is derived from an EMBL/GenBank/DDBJ whole genome shotgun (WGS) entry which is preliminary data.</text>
</comment>
<evidence type="ECO:0000256" key="3">
    <source>
        <dbReference type="SAM" id="Phobius"/>
    </source>
</evidence>
<comment type="similarity">
    <text evidence="2">Belongs to the CDP-alcohol phosphatidyltransferase class-I family.</text>
</comment>
<keyword evidence="5" id="KW-1185">Reference proteome</keyword>
<evidence type="ECO:0000256" key="1">
    <source>
        <dbReference type="ARBA" id="ARBA00022679"/>
    </source>
</evidence>
<accession>A0A923SRX0</accession>
<keyword evidence="3" id="KW-0812">Transmembrane</keyword>
<dbReference type="InterPro" id="IPR048254">
    <property type="entry name" value="CDP_ALCOHOL_P_TRANSF_CS"/>
</dbReference>
<dbReference type="RefSeq" id="WP_187302858.1">
    <property type="nucleotide sequence ID" value="NZ_JACRYT010000006.1"/>
</dbReference>
<evidence type="ECO:0000313" key="4">
    <source>
        <dbReference type="EMBL" id="MBC6679754.1"/>
    </source>
</evidence>
<proteinExistence type="inferred from homology"/>
<feature type="transmembrane region" description="Helical" evidence="3">
    <location>
        <begin position="97"/>
        <end position="115"/>
    </location>
</feature>
<dbReference type="EMBL" id="JACRYT010000006">
    <property type="protein sequence ID" value="MBC6679754.1"/>
    <property type="molecule type" value="Genomic_DNA"/>
</dbReference>
<feature type="transmembrane region" description="Helical" evidence="3">
    <location>
        <begin position="164"/>
        <end position="182"/>
    </location>
</feature>
<dbReference type="Gene3D" id="1.20.120.1760">
    <property type="match status" value="1"/>
</dbReference>
<dbReference type="PROSITE" id="PS00379">
    <property type="entry name" value="CDP_ALCOHOL_P_TRANSF"/>
    <property type="match status" value="1"/>
</dbReference>
<keyword evidence="1 2" id="KW-0808">Transferase</keyword>
<dbReference type="Proteomes" id="UP000602647">
    <property type="component" value="Unassembled WGS sequence"/>
</dbReference>